<dbReference type="SUPFAM" id="SSF46785">
    <property type="entry name" value="Winged helix' DNA-binding domain"/>
    <property type="match status" value="1"/>
</dbReference>
<comment type="caution">
    <text evidence="5">The sequence shown here is derived from an EMBL/GenBank/DDBJ whole genome shotgun (WGS) entry which is preliminary data.</text>
</comment>
<dbReference type="SUPFAM" id="SSF48008">
    <property type="entry name" value="GntR ligand-binding domain-like"/>
    <property type="match status" value="1"/>
</dbReference>
<dbReference type="InterPro" id="IPR036390">
    <property type="entry name" value="WH_DNA-bd_sf"/>
</dbReference>
<feature type="domain" description="HTH gntR-type" evidence="4">
    <location>
        <begin position="6"/>
        <end position="73"/>
    </location>
</feature>
<name>A0A3R7II86_9BURK</name>
<dbReference type="Gene3D" id="1.10.10.10">
    <property type="entry name" value="Winged helix-like DNA-binding domain superfamily/Winged helix DNA-binding domain"/>
    <property type="match status" value="1"/>
</dbReference>
<evidence type="ECO:0000259" key="4">
    <source>
        <dbReference type="PROSITE" id="PS50949"/>
    </source>
</evidence>
<evidence type="ECO:0000313" key="5">
    <source>
        <dbReference type="EMBL" id="RKF33361.1"/>
    </source>
</evidence>
<dbReference type="PROSITE" id="PS50949">
    <property type="entry name" value="HTH_GNTR"/>
    <property type="match status" value="1"/>
</dbReference>
<gene>
    <name evidence="5" type="ORF">BCY88_09865</name>
</gene>
<dbReference type="Pfam" id="PF07729">
    <property type="entry name" value="FCD"/>
    <property type="match status" value="1"/>
</dbReference>
<keyword evidence="1" id="KW-0805">Transcription regulation</keyword>
<accession>A0A3R7II86</accession>
<dbReference type="CDD" id="cd07377">
    <property type="entry name" value="WHTH_GntR"/>
    <property type="match status" value="1"/>
</dbReference>
<dbReference type="InterPro" id="IPR011711">
    <property type="entry name" value="GntR_C"/>
</dbReference>
<protein>
    <recommendedName>
        <fullName evidence="4">HTH gntR-type domain-containing protein</fullName>
    </recommendedName>
</protein>
<dbReference type="PANTHER" id="PTHR43537">
    <property type="entry name" value="TRANSCRIPTIONAL REGULATOR, GNTR FAMILY"/>
    <property type="match status" value="1"/>
</dbReference>
<evidence type="ECO:0000256" key="3">
    <source>
        <dbReference type="ARBA" id="ARBA00023163"/>
    </source>
</evidence>
<evidence type="ECO:0000313" key="6">
    <source>
        <dbReference type="Proteomes" id="UP000283709"/>
    </source>
</evidence>
<dbReference type="InterPro" id="IPR008920">
    <property type="entry name" value="TF_FadR/GntR_C"/>
</dbReference>
<keyword evidence="3" id="KW-0804">Transcription</keyword>
<dbReference type="InterPro" id="IPR000524">
    <property type="entry name" value="Tscrpt_reg_HTH_GntR"/>
</dbReference>
<proteinExistence type="predicted"/>
<dbReference type="Gene3D" id="1.20.120.530">
    <property type="entry name" value="GntR ligand-binding domain-like"/>
    <property type="match status" value="1"/>
</dbReference>
<dbReference type="Pfam" id="PF00392">
    <property type="entry name" value="GntR"/>
    <property type="match status" value="1"/>
</dbReference>
<dbReference type="AlphaFoldDB" id="A0A3R7II86"/>
<sequence length="215" mass="22728">MTDGVESVVDVAVAEIRQRIRRGDLAPGQRLVAAELSTQLAISGGPIREALTRLAGEGLIDIQPHRGAIVRTQSQEDVVEIFQLREVVEGLAARLAARAVADGTGDAGAMLDAARDCHAMAGSMDFFGYAKANQAFHAAIYELAGSARVTALARQLSDQIDRLNNLRLGRASVLVQSSEEHDEIATAIAAGDEEGAESSMRQHVIGSMKKVIGTA</sequence>
<evidence type="ECO:0000256" key="2">
    <source>
        <dbReference type="ARBA" id="ARBA00023125"/>
    </source>
</evidence>
<dbReference type="SMART" id="SM00345">
    <property type="entry name" value="HTH_GNTR"/>
    <property type="match status" value="1"/>
</dbReference>
<dbReference type="SMART" id="SM00895">
    <property type="entry name" value="FCD"/>
    <property type="match status" value="1"/>
</dbReference>
<dbReference type="EMBL" id="MCAS01000056">
    <property type="protein sequence ID" value="RKF33361.1"/>
    <property type="molecule type" value="Genomic_DNA"/>
</dbReference>
<dbReference type="GO" id="GO:0003700">
    <property type="term" value="F:DNA-binding transcription factor activity"/>
    <property type="evidence" value="ECO:0007669"/>
    <property type="project" value="InterPro"/>
</dbReference>
<dbReference type="GO" id="GO:0003677">
    <property type="term" value="F:DNA binding"/>
    <property type="evidence" value="ECO:0007669"/>
    <property type="project" value="UniProtKB-KW"/>
</dbReference>
<evidence type="ECO:0000256" key="1">
    <source>
        <dbReference type="ARBA" id="ARBA00023015"/>
    </source>
</evidence>
<keyword evidence="2" id="KW-0238">DNA-binding</keyword>
<organism evidence="5 6">
    <name type="scientific">Paraburkholderia fungorum</name>
    <dbReference type="NCBI Taxonomy" id="134537"/>
    <lineage>
        <taxon>Bacteria</taxon>
        <taxon>Pseudomonadati</taxon>
        <taxon>Pseudomonadota</taxon>
        <taxon>Betaproteobacteria</taxon>
        <taxon>Burkholderiales</taxon>
        <taxon>Burkholderiaceae</taxon>
        <taxon>Paraburkholderia</taxon>
    </lineage>
</organism>
<dbReference type="PANTHER" id="PTHR43537:SF24">
    <property type="entry name" value="GLUCONATE OPERON TRANSCRIPTIONAL REPRESSOR"/>
    <property type="match status" value="1"/>
</dbReference>
<dbReference type="InterPro" id="IPR036388">
    <property type="entry name" value="WH-like_DNA-bd_sf"/>
</dbReference>
<dbReference type="Proteomes" id="UP000283709">
    <property type="component" value="Unassembled WGS sequence"/>
</dbReference>
<reference evidence="5 6" key="1">
    <citation type="submission" date="2016-07" db="EMBL/GenBank/DDBJ databases">
        <title>Genome analysis of Burkholderia fungorum ES3-20.</title>
        <authorList>
            <person name="Xu D."/>
            <person name="Yao R."/>
            <person name="Zheng S."/>
        </authorList>
    </citation>
    <scope>NUCLEOTIDE SEQUENCE [LARGE SCALE GENOMIC DNA]</scope>
    <source>
        <strain evidence="5 6">ES3-20</strain>
    </source>
</reference>